<keyword evidence="1" id="KW-0732">Signal</keyword>
<gene>
    <name evidence="2" type="ORF">N7517_000230</name>
</gene>
<dbReference type="GeneID" id="81457143"/>
<feature type="chain" id="PRO_5040881765" description="Cell wall galactomannoprotein" evidence="1">
    <location>
        <begin position="22"/>
        <end position="190"/>
    </location>
</feature>
<comment type="caution">
    <text evidence="2">The sequence shown here is derived from an EMBL/GenBank/DDBJ whole genome shotgun (WGS) entry which is preliminary data.</text>
</comment>
<dbReference type="Proteomes" id="UP001147752">
    <property type="component" value="Unassembled WGS sequence"/>
</dbReference>
<keyword evidence="3" id="KW-1185">Reference proteome</keyword>
<accession>A0A9W9SR46</accession>
<sequence length="190" mass="20373">MNLRAILTALSLDVLVASAAGVPATATALTNTLHIMMALSSLTANSAIDIFTWTADHFLPDVYGGFELITTAAENEVVVLSNSQEAVAGAINESMQKEICEMYRAFADVHRILLGVIIGKKDILAMVLSNATAAPPDVLPTIEDRLNECSKAIASLTQLTLPLVPICVGGILDDQRRYNELTEELKLVLH</sequence>
<feature type="signal peptide" evidence="1">
    <location>
        <begin position="1"/>
        <end position="21"/>
    </location>
</feature>
<dbReference type="OrthoDB" id="5089392at2759"/>
<proteinExistence type="predicted"/>
<reference evidence="2" key="1">
    <citation type="submission" date="2022-12" db="EMBL/GenBank/DDBJ databases">
        <authorList>
            <person name="Petersen C."/>
        </authorList>
    </citation>
    <scope>NUCLEOTIDE SEQUENCE</scope>
    <source>
        <strain evidence="2">IBT 3081</strain>
    </source>
</reference>
<evidence type="ECO:0000313" key="2">
    <source>
        <dbReference type="EMBL" id="KAJ5382319.1"/>
    </source>
</evidence>
<name>A0A9W9SR46_9EURO</name>
<dbReference type="EMBL" id="JAPZBT010000001">
    <property type="protein sequence ID" value="KAJ5382319.1"/>
    <property type="molecule type" value="Genomic_DNA"/>
</dbReference>
<dbReference type="AlphaFoldDB" id="A0A9W9SR46"/>
<reference evidence="2" key="2">
    <citation type="journal article" date="2023" name="IMA Fungus">
        <title>Comparative genomic study of the Penicillium genus elucidates a diverse pangenome and 15 lateral gene transfer events.</title>
        <authorList>
            <person name="Petersen C."/>
            <person name="Sorensen T."/>
            <person name="Nielsen M.R."/>
            <person name="Sondergaard T.E."/>
            <person name="Sorensen J.L."/>
            <person name="Fitzpatrick D.A."/>
            <person name="Frisvad J.C."/>
            <person name="Nielsen K.L."/>
        </authorList>
    </citation>
    <scope>NUCLEOTIDE SEQUENCE</scope>
    <source>
        <strain evidence="2">IBT 3081</strain>
    </source>
</reference>
<organism evidence="2 3">
    <name type="scientific">Penicillium concentricum</name>
    <dbReference type="NCBI Taxonomy" id="293559"/>
    <lineage>
        <taxon>Eukaryota</taxon>
        <taxon>Fungi</taxon>
        <taxon>Dikarya</taxon>
        <taxon>Ascomycota</taxon>
        <taxon>Pezizomycotina</taxon>
        <taxon>Eurotiomycetes</taxon>
        <taxon>Eurotiomycetidae</taxon>
        <taxon>Eurotiales</taxon>
        <taxon>Aspergillaceae</taxon>
        <taxon>Penicillium</taxon>
    </lineage>
</organism>
<evidence type="ECO:0008006" key="4">
    <source>
        <dbReference type="Google" id="ProtNLM"/>
    </source>
</evidence>
<protein>
    <recommendedName>
        <fullName evidence="4">Cell wall galactomannoprotein</fullName>
    </recommendedName>
</protein>
<evidence type="ECO:0000256" key="1">
    <source>
        <dbReference type="SAM" id="SignalP"/>
    </source>
</evidence>
<dbReference type="RefSeq" id="XP_056582095.1">
    <property type="nucleotide sequence ID" value="XM_056717960.1"/>
</dbReference>
<evidence type="ECO:0000313" key="3">
    <source>
        <dbReference type="Proteomes" id="UP001147752"/>
    </source>
</evidence>